<dbReference type="AlphaFoldDB" id="A0A656AL48"/>
<name>A0A656AL48_VIBCL</name>
<dbReference type="EMBL" id="CWQY01000019">
    <property type="protein sequence ID" value="CSC95407.1"/>
    <property type="molecule type" value="Genomic_DNA"/>
</dbReference>
<gene>
    <name evidence="1" type="ORF">ERS013200_02718</name>
</gene>
<sequence>MENILHALFNVTEFTGGIEIKAVTAKAQLQRAIGFFNRAVFAHAIRQLRGQPTVVDAFFNRGVV</sequence>
<evidence type="ECO:0000313" key="2">
    <source>
        <dbReference type="Proteomes" id="UP000041770"/>
    </source>
</evidence>
<dbReference type="Proteomes" id="UP000041770">
    <property type="component" value="Unassembled WGS sequence"/>
</dbReference>
<accession>A0A656AL48</accession>
<reference evidence="1 2" key="1">
    <citation type="submission" date="2015-07" db="EMBL/GenBank/DDBJ databases">
        <authorList>
            <consortium name="Pathogen Informatics"/>
        </authorList>
    </citation>
    <scope>NUCLEOTIDE SEQUENCE [LARGE SCALE GENOMIC DNA]</scope>
    <source>
        <strain evidence="1 2">A316</strain>
    </source>
</reference>
<protein>
    <submittedName>
        <fullName evidence="1">Uncharacterized protein</fullName>
    </submittedName>
</protein>
<organism evidence="1 2">
    <name type="scientific">Vibrio cholerae</name>
    <dbReference type="NCBI Taxonomy" id="666"/>
    <lineage>
        <taxon>Bacteria</taxon>
        <taxon>Pseudomonadati</taxon>
        <taxon>Pseudomonadota</taxon>
        <taxon>Gammaproteobacteria</taxon>
        <taxon>Vibrionales</taxon>
        <taxon>Vibrionaceae</taxon>
        <taxon>Vibrio</taxon>
    </lineage>
</organism>
<evidence type="ECO:0000313" key="1">
    <source>
        <dbReference type="EMBL" id="CSC95407.1"/>
    </source>
</evidence>
<proteinExistence type="predicted"/>